<dbReference type="EC" id="2.1.1.72" evidence="1"/>
<keyword evidence="7" id="KW-0614">Plasmid</keyword>
<protein>
    <recommendedName>
        <fullName evidence="1">site-specific DNA-methyltransferase (adenine-specific)</fullName>
        <ecNumber evidence="1">2.1.1.72</ecNumber>
    </recommendedName>
</protein>
<dbReference type="InterPro" id="IPR029063">
    <property type="entry name" value="SAM-dependent_MTases_sf"/>
</dbReference>
<dbReference type="InterPro" id="IPR050953">
    <property type="entry name" value="N4_N6_ade-DNA_methylase"/>
</dbReference>
<dbReference type="AlphaFoldDB" id="K7QX31"/>
<evidence type="ECO:0000259" key="6">
    <source>
        <dbReference type="Pfam" id="PF07669"/>
    </source>
</evidence>
<accession>K7QX31</accession>
<keyword evidence="8" id="KW-1185">Reference proteome</keyword>
<dbReference type="Gene3D" id="3.40.50.150">
    <property type="entry name" value="Vaccinia Virus protein VP39"/>
    <property type="match status" value="1"/>
</dbReference>
<name>K7QX31_THEOS</name>
<proteinExistence type="predicted"/>
<dbReference type="InterPro" id="IPR002052">
    <property type="entry name" value="DNA_methylase_N6_adenine_CS"/>
</dbReference>
<dbReference type="PROSITE" id="PS00092">
    <property type="entry name" value="N6_MTASE"/>
    <property type="match status" value="1"/>
</dbReference>
<dbReference type="REBASE" id="57117">
    <property type="entry name" value="TosJL2ORF2549P"/>
</dbReference>
<dbReference type="Proteomes" id="UP000000211">
    <property type="component" value="Plasmid pTHEOS02"/>
</dbReference>
<organism evidence="7 8">
    <name type="scientific">Thermus oshimai JL-2</name>
    <dbReference type="NCBI Taxonomy" id="751945"/>
    <lineage>
        <taxon>Bacteria</taxon>
        <taxon>Thermotogati</taxon>
        <taxon>Deinococcota</taxon>
        <taxon>Deinococci</taxon>
        <taxon>Thermales</taxon>
        <taxon>Thermaceae</taxon>
        <taxon>Thermus</taxon>
    </lineage>
</organism>
<dbReference type="GO" id="GO:0006304">
    <property type="term" value="P:DNA modification"/>
    <property type="evidence" value="ECO:0007669"/>
    <property type="project" value="InterPro"/>
</dbReference>
<dbReference type="InterPro" id="IPR011639">
    <property type="entry name" value="MethylTrfase_TaqI-like_dom"/>
</dbReference>
<sequence>MDSEALLEALLRGYKEGALRDFFARFSNYAPASGGEGKSSWSLLEDPKWGNMPILWGLLRDPDWGDMPILVRPVDDADRHRVAFKELGERLAKDNFYGGVVLLHDPRGNYRLGYIELLYRGRRKPRPFGRSVLVRKEAPNKTARQRLKILVQKAARFEPLTLEALREALSVDAVTEAFYREFVRVFEEILVPGVRGVPEERKRDFVLAFVARTFFVAFVAKRGWLGSREDFLPWLFSRYGQEGARGAGNFYHDWLKPLFFQAFRAPPGRKPNAFAHLPPDVREIYSHAPYLNGELFREKGELDLPEAFLTDEAVSKFYEFLFAYNFTVEENTAYEVDLELNPEFLGLILERLVNSVGVEGRASELGAHYTPRTEVDLICRLALAERLHREGLPLEKAYALLGGDAEELSQEERQKARLLLLDAKVLDPAVGSGAFLVGMLQVLEEALDLLGEPKTLERKKRILQNLHGVDVLSWAVWMAELRLWLAYFLELPEEEKNSSAPLLPSLGLKVVRGDSVVQVVGTHAVPTRLDLDRKLLQDKKVKQAMDALLEAKEGYFHNRGVTERKVRERERAFLLTVLDKKYGTGQGSLGLDGVRSRVDAYLEEERRVLEEILQREDRPFLYLVDFAEILVGRGGFDIVVGNPPYVRQEEIQDPTGQRGAEDYKALLREEAWRDVKGLLPQKDAEAFPQPPGRADLYVYFYARTLALLNPKGVHAFVVSNSWLDVQYGAWLQRIFLELAPLRYVIENRVKRSFRADVNTVITVAHAPQPGKKVPGDWPVLFVAVKRPFEEVDLVQELLEAQMEVRHADDA</sequence>
<dbReference type="GO" id="GO:0032259">
    <property type="term" value="P:methylation"/>
    <property type="evidence" value="ECO:0007669"/>
    <property type="project" value="UniProtKB-KW"/>
</dbReference>
<dbReference type="KEGG" id="tos:Theos_2549"/>
<geneLocation type="plasmid" evidence="7 8">
    <name>pTHEOS02</name>
</geneLocation>
<feature type="domain" description="Type II methyltransferase M.TaqI-like" evidence="6">
    <location>
        <begin position="464"/>
        <end position="745"/>
    </location>
</feature>
<keyword evidence="4" id="KW-0949">S-adenosyl-L-methionine</keyword>
<comment type="catalytic activity">
    <reaction evidence="5">
        <text>a 2'-deoxyadenosine in DNA + S-adenosyl-L-methionine = an N(6)-methyl-2'-deoxyadenosine in DNA + S-adenosyl-L-homocysteine + H(+)</text>
        <dbReference type="Rhea" id="RHEA:15197"/>
        <dbReference type="Rhea" id="RHEA-COMP:12418"/>
        <dbReference type="Rhea" id="RHEA-COMP:12419"/>
        <dbReference type="ChEBI" id="CHEBI:15378"/>
        <dbReference type="ChEBI" id="CHEBI:57856"/>
        <dbReference type="ChEBI" id="CHEBI:59789"/>
        <dbReference type="ChEBI" id="CHEBI:90615"/>
        <dbReference type="ChEBI" id="CHEBI:90616"/>
        <dbReference type="EC" id="2.1.1.72"/>
    </reaction>
</comment>
<dbReference type="GO" id="GO:0004519">
    <property type="term" value="F:endonuclease activity"/>
    <property type="evidence" value="ECO:0007669"/>
    <property type="project" value="UniProtKB-KW"/>
</dbReference>
<evidence type="ECO:0000256" key="2">
    <source>
        <dbReference type="ARBA" id="ARBA00022603"/>
    </source>
</evidence>
<dbReference type="GO" id="GO:0003676">
    <property type="term" value="F:nucleic acid binding"/>
    <property type="evidence" value="ECO:0007669"/>
    <property type="project" value="InterPro"/>
</dbReference>
<dbReference type="PANTHER" id="PTHR33841">
    <property type="entry name" value="DNA METHYLTRANSFERASE YEEA-RELATED"/>
    <property type="match status" value="1"/>
</dbReference>
<dbReference type="PANTHER" id="PTHR33841:SF1">
    <property type="entry name" value="DNA METHYLTRANSFERASE A"/>
    <property type="match status" value="1"/>
</dbReference>
<keyword evidence="7" id="KW-0255">Endonuclease</keyword>
<dbReference type="SUPFAM" id="SSF53335">
    <property type="entry name" value="S-adenosyl-L-methionine-dependent methyltransferases"/>
    <property type="match status" value="1"/>
</dbReference>
<keyword evidence="2" id="KW-0489">Methyltransferase</keyword>
<evidence type="ECO:0000256" key="3">
    <source>
        <dbReference type="ARBA" id="ARBA00022679"/>
    </source>
</evidence>
<dbReference type="PATRIC" id="fig|751945.3.peg.2491"/>
<evidence type="ECO:0000256" key="5">
    <source>
        <dbReference type="ARBA" id="ARBA00047942"/>
    </source>
</evidence>
<evidence type="ECO:0000313" key="7">
    <source>
        <dbReference type="EMBL" id="AFV77521.1"/>
    </source>
</evidence>
<evidence type="ECO:0000313" key="8">
    <source>
        <dbReference type="Proteomes" id="UP000000211"/>
    </source>
</evidence>
<keyword evidence="7" id="KW-0540">Nuclease</keyword>
<dbReference type="OrthoDB" id="9815272at2"/>
<gene>
    <name evidence="7" type="ORF">Theos_2549</name>
</gene>
<dbReference type="HOGENOM" id="CLU_348123_0_0_0"/>
<dbReference type="GO" id="GO:0009007">
    <property type="term" value="F:site-specific DNA-methyltransferase (adenine-specific) activity"/>
    <property type="evidence" value="ECO:0007669"/>
    <property type="project" value="UniProtKB-EC"/>
</dbReference>
<dbReference type="PRINTS" id="PR00507">
    <property type="entry name" value="N12N6MTFRASE"/>
</dbReference>
<keyword evidence="7" id="KW-0378">Hydrolase</keyword>
<keyword evidence="3" id="KW-0808">Transferase</keyword>
<dbReference type="Pfam" id="PF07669">
    <property type="entry name" value="Eco57I"/>
    <property type="match status" value="1"/>
</dbReference>
<evidence type="ECO:0000256" key="4">
    <source>
        <dbReference type="ARBA" id="ARBA00022691"/>
    </source>
</evidence>
<evidence type="ECO:0000256" key="1">
    <source>
        <dbReference type="ARBA" id="ARBA00011900"/>
    </source>
</evidence>
<reference evidence="7 8" key="1">
    <citation type="journal article" date="2013" name="Genome Announc.">
        <title>Whole Genome Sequencing of Thermus oshimai JL-2 and Thermus thermophilus JL-18, Incomplete Denitrifiers from the United States Great Basin.</title>
        <authorList>
            <person name="Murugapiran S.K."/>
            <person name="Huntemann M."/>
            <person name="Wei C.L."/>
            <person name="Han J."/>
            <person name="Detter J.C."/>
            <person name="Han C.S."/>
            <person name="Erkkila T.H."/>
            <person name="Teshima H."/>
            <person name="Chen A."/>
            <person name="Kyrpides N."/>
            <person name="Mavrommatis K."/>
            <person name="Markowitz V."/>
            <person name="Szeto E."/>
            <person name="Ivanova N."/>
            <person name="Pagani I."/>
            <person name="Lam J."/>
            <person name="McDonald A.I."/>
            <person name="Dodsworth J.A."/>
            <person name="Pati A."/>
            <person name="Goodwin L."/>
            <person name="Peters L."/>
            <person name="Pitluck S."/>
            <person name="Woyke T."/>
            <person name="Hedlund B.P."/>
        </authorList>
    </citation>
    <scope>NUCLEOTIDE SEQUENCE</scope>
    <source>
        <strain evidence="7 8">JL-2</strain>
        <plasmid evidence="7">pTHEOS02</plasmid>
    </source>
</reference>
<dbReference type="EMBL" id="CP003251">
    <property type="protein sequence ID" value="AFV77521.1"/>
    <property type="molecule type" value="Genomic_DNA"/>
</dbReference>